<organism evidence="3">
    <name type="scientific">uncultured haloarchaeon</name>
    <dbReference type="NCBI Taxonomy" id="160804"/>
    <lineage>
        <taxon>Archaea</taxon>
        <taxon>Methanobacteriati</taxon>
        <taxon>Methanobacteriota</taxon>
        <taxon>Stenosarchaea group</taxon>
        <taxon>Halobacteria</taxon>
        <taxon>Halobacteriales</taxon>
        <taxon>Halobacteriaceae</taxon>
        <taxon>environmental samples</taxon>
    </lineage>
</organism>
<dbReference type="InterPro" id="IPR013762">
    <property type="entry name" value="Integrase-like_cat_sf"/>
</dbReference>
<evidence type="ECO:0000256" key="1">
    <source>
        <dbReference type="ARBA" id="ARBA00023172"/>
    </source>
</evidence>
<accession>A5YSB0</accession>
<feature type="region of interest" description="Disordered" evidence="2">
    <location>
        <begin position="66"/>
        <end position="88"/>
    </location>
</feature>
<dbReference type="AlphaFoldDB" id="A5YSB0"/>
<dbReference type="GO" id="GO:0015074">
    <property type="term" value="P:DNA integration"/>
    <property type="evidence" value="ECO:0007669"/>
    <property type="project" value="InterPro"/>
</dbReference>
<dbReference type="SUPFAM" id="SSF56349">
    <property type="entry name" value="DNA breaking-rejoining enzymes"/>
    <property type="match status" value="1"/>
</dbReference>
<protein>
    <submittedName>
        <fullName evidence="3">Phage integrase/site-specific recombinase</fullName>
    </submittedName>
</protein>
<evidence type="ECO:0000256" key="2">
    <source>
        <dbReference type="SAM" id="MobiDB-lite"/>
    </source>
</evidence>
<dbReference type="Gene3D" id="1.10.443.10">
    <property type="entry name" value="Intergrase catalytic core"/>
    <property type="match status" value="1"/>
</dbReference>
<name>A5YSB0_9EURY</name>
<dbReference type="GO" id="GO:0003677">
    <property type="term" value="F:DNA binding"/>
    <property type="evidence" value="ECO:0007669"/>
    <property type="project" value="InterPro"/>
</dbReference>
<dbReference type="EMBL" id="EF583987">
    <property type="protein sequence ID" value="ABQ75867.1"/>
    <property type="molecule type" value="Genomic_DNA"/>
</dbReference>
<feature type="compositionally biased region" description="Basic and acidic residues" evidence="2">
    <location>
        <begin position="72"/>
        <end position="88"/>
    </location>
</feature>
<sequence>MPDRGDVNEQIIAADQAEAILEYLGTYHYATTYHALFKTLWHTGCRISGALALDVEDFSVNPYGNNSLRFQNRPETDTPLKNKSKSEREVNISDNLQIFYKTILTLTDTM</sequence>
<keyword evidence="1" id="KW-0233">DNA recombination</keyword>
<evidence type="ECO:0000313" key="3">
    <source>
        <dbReference type="EMBL" id="ABQ75867.1"/>
    </source>
</evidence>
<dbReference type="GO" id="GO:0006310">
    <property type="term" value="P:DNA recombination"/>
    <property type="evidence" value="ECO:0007669"/>
    <property type="project" value="UniProtKB-KW"/>
</dbReference>
<proteinExistence type="predicted"/>
<reference evidence="3" key="1">
    <citation type="journal article" date="2007" name="ISME J.">
        <title>Genomic plasticity in prokaryotes: the case of the square haloarchaeon.</title>
        <authorList>
            <person name="Cuadros-Orellana S."/>
            <person name="Martin-Cuadrado A.B."/>
            <person name="Legault B."/>
            <person name="D'Auria G."/>
            <person name="Zhaxybayeva O."/>
            <person name="Papke R.T."/>
            <person name="Rodriguez-Valera F."/>
        </authorList>
    </citation>
    <scope>NUCLEOTIDE SEQUENCE</scope>
</reference>
<dbReference type="InterPro" id="IPR011010">
    <property type="entry name" value="DNA_brk_join_enz"/>
</dbReference>